<evidence type="ECO:0000313" key="3">
    <source>
        <dbReference type="Proteomes" id="UP000203663"/>
    </source>
</evidence>
<organism evidence="2 3">
    <name type="scientific">Tsukamurella phage TIN3</name>
    <dbReference type="NCBI Taxonomy" id="1636546"/>
    <lineage>
        <taxon>Viruses</taxon>
        <taxon>Duplodnaviria</taxon>
        <taxon>Heunggongvirae</taxon>
        <taxon>Uroviricota</taxon>
        <taxon>Caudoviricetes</taxon>
        <taxon>Tinduovirus</taxon>
        <taxon>Tinduovirus TIN3</taxon>
    </lineage>
</organism>
<evidence type="ECO:0000313" key="2">
    <source>
        <dbReference type="EMBL" id="AKJ71875.1"/>
    </source>
</evidence>
<dbReference type="RefSeq" id="YP_009214844.1">
    <property type="nucleotide sequence ID" value="NC_028966.1"/>
</dbReference>
<keyword evidence="3" id="KW-1185">Reference proteome</keyword>
<protein>
    <recommendedName>
        <fullName evidence="1">DNA-binding phage zinc finger domain-containing protein</fullName>
    </recommendedName>
</protein>
<dbReference type="InterPro" id="IPR056911">
    <property type="entry name" value="Phage_Znf_bind_put"/>
</dbReference>
<dbReference type="KEGG" id="vg:26641165"/>
<dbReference type="EMBL" id="KR011063">
    <property type="protein sequence ID" value="AKJ71875.1"/>
    <property type="molecule type" value="Genomic_DNA"/>
</dbReference>
<feature type="domain" description="DNA-binding phage zinc finger" evidence="1">
    <location>
        <begin position="116"/>
        <end position="165"/>
    </location>
</feature>
<dbReference type="Proteomes" id="UP000203663">
    <property type="component" value="Segment"/>
</dbReference>
<reference evidence="2 3" key="1">
    <citation type="journal article" date="2015" name="Appl. Environ. Microbiol.">
        <title>Three of a Kind: Genetically Similar Tsukamurella Phages TIN2, TIN3, and TIN4.</title>
        <authorList>
            <person name="Dyson Z.A."/>
            <person name="Tucci J."/>
            <person name="Seviour R.J."/>
            <person name="Petrovski S."/>
        </authorList>
    </citation>
    <scope>NUCLEOTIDE SEQUENCE [LARGE SCALE GENOMIC DNA]</scope>
</reference>
<dbReference type="OrthoDB" id="31497at10239"/>
<dbReference type="GeneID" id="26641165"/>
<accession>A0A0K0N593</accession>
<evidence type="ECO:0000259" key="1">
    <source>
        <dbReference type="Pfam" id="PF24623"/>
    </source>
</evidence>
<sequence length="173" mass="19355">MSETGMISSCTSCGGSVIWAKRADEPSRWSQPLEANSVRSGVFLDGEGFVRPIVSYNYHKCSVEDVKAYLEVMEAKAQIKEVRKTLPPREIIDLDNDIRKKKYDEEITLRYTEALTDSGYIVNSLIVDCPRCGSNAGEFCVDMRKGERYNGKDVRNPHKPRVDAALSEIVGDA</sequence>
<gene>
    <name evidence="2" type="ORF">TIN3_78</name>
</gene>
<proteinExistence type="predicted"/>
<name>A0A0K0N593_9CAUD</name>
<dbReference type="Pfam" id="PF24623">
    <property type="entry name" value="Phage_zn_bind_8"/>
    <property type="match status" value="1"/>
</dbReference>